<reference evidence="3 4" key="1">
    <citation type="submission" date="2018-06" db="EMBL/GenBank/DDBJ databases">
        <title>Halonotius sp. F13-13 a new haloarchaeeon isolated from a solar saltern from Isla Cristina, Huelva, Spain.</title>
        <authorList>
            <person name="Duran-Viseras A."/>
            <person name="Sanchez-Porro C."/>
            <person name="Ventosa A."/>
        </authorList>
    </citation>
    <scope>NUCLEOTIDE SEQUENCE [LARGE SCALE GENOMIC DNA]</scope>
    <source>
        <strain evidence="3 4">F13-13</strain>
    </source>
</reference>
<protein>
    <submittedName>
        <fullName evidence="3">Uncharacterized protein</fullName>
    </submittedName>
</protein>
<proteinExistence type="predicted"/>
<feature type="transmembrane region" description="Helical" evidence="2">
    <location>
        <begin position="253"/>
        <end position="272"/>
    </location>
</feature>
<gene>
    <name evidence="3" type="ORF">DM826_08905</name>
</gene>
<keyword evidence="2" id="KW-0812">Transmembrane</keyword>
<dbReference type="InterPro" id="IPR055966">
    <property type="entry name" value="DUF7544"/>
</dbReference>
<keyword evidence="4" id="KW-1185">Reference proteome</keyword>
<dbReference type="EMBL" id="QKNY01000013">
    <property type="protein sequence ID" value="RJX42798.1"/>
    <property type="molecule type" value="Genomic_DNA"/>
</dbReference>
<dbReference type="RefSeq" id="WP_120103048.1">
    <property type="nucleotide sequence ID" value="NZ_QKNY01000013.1"/>
</dbReference>
<dbReference type="AlphaFoldDB" id="A0A3A6PMR1"/>
<feature type="compositionally biased region" description="Low complexity" evidence="1">
    <location>
        <begin position="332"/>
        <end position="348"/>
    </location>
</feature>
<sequence length="372" mass="38398">MATTDRLQAAGGTTKRYLAALGISGWLTLGVVVLLFSIGAGVGMNTLGVLTPEQPVESVNWQQTTGPLAIALLLVGVVGYVAAVADFVFVASLRSGRLPVRSYVRANLRRAGWLMAFRAALILGAIAVVAAVVAATVGITQPPAAGELTDSDILFIGVTAAVAAVGWLVTSTLTNAFVVPIMQYEHRGPLGAWRRFTRAISGHWTAVAVFLLVAVVISTVVGIALFILSFFAMTIGGLLLVGGGVLVTESVPALEPVVAAGVIAGYLGYRYVVSLIRAPVRSYLRYYALLLLSDVEPSLAMITDDLTGGSDTTEGNSAGTAVVETEPDDGADNSNAGDDTADSNAGGDEPATKPQVGDDDETTADDETATTE</sequence>
<evidence type="ECO:0000313" key="3">
    <source>
        <dbReference type="EMBL" id="RJX42798.1"/>
    </source>
</evidence>
<feature type="transmembrane region" description="Helical" evidence="2">
    <location>
        <begin position="203"/>
        <end position="233"/>
    </location>
</feature>
<dbReference type="Pfam" id="PF24400">
    <property type="entry name" value="DUF7544"/>
    <property type="match status" value="1"/>
</dbReference>
<dbReference type="Proteomes" id="UP000276588">
    <property type="component" value="Unassembled WGS sequence"/>
</dbReference>
<feature type="transmembrane region" description="Helical" evidence="2">
    <location>
        <begin position="68"/>
        <end position="90"/>
    </location>
</feature>
<dbReference type="OrthoDB" id="137652at2157"/>
<feature type="transmembrane region" description="Helical" evidence="2">
    <location>
        <begin position="21"/>
        <end position="48"/>
    </location>
</feature>
<feature type="transmembrane region" description="Helical" evidence="2">
    <location>
        <begin position="153"/>
        <end position="182"/>
    </location>
</feature>
<name>A0A3A6PMR1_9EURY</name>
<keyword evidence="2" id="KW-1133">Transmembrane helix</keyword>
<feature type="region of interest" description="Disordered" evidence="1">
    <location>
        <begin position="306"/>
        <end position="372"/>
    </location>
</feature>
<accession>A0A3A6PMR1</accession>
<evidence type="ECO:0000313" key="4">
    <source>
        <dbReference type="Proteomes" id="UP000276588"/>
    </source>
</evidence>
<organism evidence="3 4">
    <name type="scientific">Halonotius aquaticus</name>
    <dbReference type="NCBI Taxonomy" id="2216978"/>
    <lineage>
        <taxon>Archaea</taxon>
        <taxon>Methanobacteriati</taxon>
        <taxon>Methanobacteriota</taxon>
        <taxon>Stenosarchaea group</taxon>
        <taxon>Halobacteria</taxon>
        <taxon>Halobacteriales</taxon>
        <taxon>Haloferacaceae</taxon>
        <taxon>Halonotius</taxon>
    </lineage>
</organism>
<keyword evidence="2" id="KW-0472">Membrane</keyword>
<evidence type="ECO:0000256" key="1">
    <source>
        <dbReference type="SAM" id="MobiDB-lite"/>
    </source>
</evidence>
<feature type="compositionally biased region" description="Acidic residues" evidence="1">
    <location>
        <begin position="357"/>
        <end position="372"/>
    </location>
</feature>
<comment type="caution">
    <text evidence="3">The sequence shown here is derived from an EMBL/GenBank/DDBJ whole genome shotgun (WGS) entry which is preliminary data.</text>
</comment>
<feature type="transmembrane region" description="Helical" evidence="2">
    <location>
        <begin position="111"/>
        <end position="133"/>
    </location>
</feature>
<feature type="compositionally biased region" description="Polar residues" evidence="1">
    <location>
        <begin position="309"/>
        <end position="319"/>
    </location>
</feature>
<evidence type="ECO:0000256" key="2">
    <source>
        <dbReference type="SAM" id="Phobius"/>
    </source>
</evidence>